<reference evidence="1" key="1">
    <citation type="submission" date="2020-06" db="EMBL/GenBank/DDBJ databases">
        <authorList>
            <person name="Li T."/>
            <person name="Hu X."/>
            <person name="Zhang T."/>
            <person name="Song X."/>
            <person name="Zhang H."/>
            <person name="Dai N."/>
            <person name="Sheng W."/>
            <person name="Hou X."/>
            <person name="Wei L."/>
        </authorList>
    </citation>
    <scope>NUCLEOTIDE SEQUENCE</scope>
    <source>
        <strain evidence="1">KEN1</strain>
        <tissue evidence="1">Leaf</tissue>
    </source>
</reference>
<name>A0AAW2X8G0_9LAMI</name>
<sequence length="107" mass="12127">MTMVVVMGGAEAEVDRLNMAWRLTDDEEEGILVPSRLWAANADSHRLCLVGRLLSNRQYLFEGLCDSLHSMLLPVRGMEIKQLQEARILLCFKHIINTGVRGVPMEF</sequence>
<dbReference type="AlphaFoldDB" id="A0AAW2X8G0"/>
<gene>
    <name evidence="1" type="ORF">Slati_1398500</name>
</gene>
<reference evidence="1" key="2">
    <citation type="journal article" date="2024" name="Plant">
        <title>Genomic evolution and insights into agronomic trait innovations of Sesamum species.</title>
        <authorList>
            <person name="Miao H."/>
            <person name="Wang L."/>
            <person name="Qu L."/>
            <person name="Liu H."/>
            <person name="Sun Y."/>
            <person name="Le M."/>
            <person name="Wang Q."/>
            <person name="Wei S."/>
            <person name="Zheng Y."/>
            <person name="Lin W."/>
            <person name="Duan Y."/>
            <person name="Cao H."/>
            <person name="Xiong S."/>
            <person name="Wang X."/>
            <person name="Wei L."/>
            <person name="Li C."/>
            <person name="Ma Q."/>
            <person name="Ju M."/>
            <person name="Zhao R."/>
            <person name="Li G."/>
            <person name="Mu C."/>
            <person name="Tian Q."/>
            <person name="Mei H."/>
            <person name="Zhang T."/>
            <person name="Gao T."/>
            <person name="Zhang H."/>
        </authorList>
    </citation>
    <scope>NUCLEOTIDE SEQUENCE</scope>
    <source>
        <strain evidence="1">KEN1</strain>
    </source>
</reference>
<protein>
    <submittedName>
        <fullName evidence="1">Uncharacterized protein</fullName>
    </submittedName>
</protein>
<accession>A0AAW2X8G0</accession>
<proteinExistence type="predicted"/>
<organism evidence="1">
    <name type="scientific">Sesamum latifolium</name>
    <dbReference type="NCBI Taxonomy" id="2727402"/>
    <lineage>
        <taxon>Eukaryota</taxon>
        <taxon>Viridiplantae</taxon>
        <taxon>Streptophyta</taxon>
        <taxon>Embryophyta</taxon>
        <taxon>Tracheophyta</taxon>
        <taxon>Spermatophyta</taxon>
        <taxon>Magnoliopsida</taxon>
        <taxon>eudicotyledons</taxon>
        <taxon>Gunneridae</taxon>
        <taxon>Pentapetalae</taxon>
        <taxon>asterids</taxon>
        <taxon>lamiids</taxon>
        <taxon>Lamiales</taxon>
        <taxon>Pedaliaceae</taxon>
        <taxon>Sesamum</taxon>
    </lineage>
</organism>
<dbReference type="EMBL" id="JACGWN010000005">
    <property type="protein sequence ID" value="KAL0448421.1"/>
    <property type="molecule type" value="Genomic_DNA"/>
</dbReference>
<evidence type="ECO:0000313" key="1">
    <source>
        <dbReference type="EMBL" id="KAL0448421.1"/>
    </source>
</evidence>
<comment type="caution">
    <text evidence="1">The sequence shown here is derived from an EMBL/GenBank/DDBJ whole genome shotgun (WGS) entry which is preliminary data.</text>
</comment>